<reference evidence="10" key="1">
    <citation type="journal article" date="2015" name="BMC Genomics">
        <title>Genomic and transcriptomic analysis of the endophytic fungus Pestalotiopsis fici reveals its lifestyle and high potential for synthesis of natural products.</title>
        <authorList>
            <person name="Wang X."/>
            <person name="Zhang X."/>
            <person name="Liu L."/>
            <person name="Xiang M."/>
            <person name="Wang W."/>
            <person name="Sun X."/>
            <person name="Che Y."/>
            <person name="Guo L."/>
            <person name="Liu G."/>
            <person name="Guo L."/>
            <person name="Wang C."/>
            <person name="Yin W.B."/>
            <person name="Stadler M."/>
            <person name="Zhang X."/>
            <person name="Liu X."/>
        </authorList>
    </citation>
    <scope>NUCLEOTIDE SEQUENCE [LARGE SCALE GENOMIC DNA]</scope>
    <source>
        <strain evidence="10">W106-1 / CGMCC3.15140</strain>
    </source>
</reference>
<comment type="similarity">
    <text evidence="2">Belongs to the glycosyl hydrolase 27 family.</text>
</comment>
<dbReference type="SUPFAM" id="SSF51445">
    <property type="entry name" value="(Trans)glycosidases"/>
    <property type="match status" value="1"/>
</dbReference>
<dbReference type="InterPro" id="IPR013780">
    <property type="entry name" value="Glyco_hydro_b"/>
</dbReference>
<dbReference type="Gene3D" id="3.20.20.70">
    <property type="entry name" value="Aldolase class I"/>
    <property type="match status" value="1"/>
</dbReference>
<comment type="catalytic activity">
    <reaction evidence="1">
        <text>Hydrolysis of terminal, non-reducing alpha-D-galactose residues in alpha-D-galactosides, including galactose oligosaccharides, galactomannans and galactolipids.</text>
        <dbReference type="EC" id="3.2.1.22"/>
    </reaction>
</comment>
<dbReference type="AlphaFoldDB" id="W3WJ49"/>
<organism evidence="9 10">
    <name type="scientific">Pestalotiopsis fici (strain W106-1 / CGMCC3.15140)</name>
    <dbReference type="NCBI Taxonomy" id="1229662"/>
    <lineage>
        <taxon>Eukaryota</taxon>
        <taxon>Fungi</taxon>
        <taxon>Dikarya</taxon>
        <taxon>Ascomycota</taxon>
        <taxon>Pezizomycotina</taxon>
        <taxon>Sordariomycetes</taxon>
        <taxon>Xylariomycetidae</taxon>
        <taxon>Amphisphaeriales</taxon>
        <taxon>Sporocadaceae</taxon>
        <taxon>Pestalotiopsis</taxon>
    </lineage>
</organism>
<dbReference type="EC" id="3.2.1.22" evidence="3"/>
<dbReference type="Proteomes" id="UP000030651">
    <property type="component" value="Unassembled WGS sequence"/>
</dbReference>
<sequence>MLNSALLVSLFGLSAARHHLEHRATSGCYPQAANTNGDTLTVITTGETPGGFTAPPRGWNSWGIQDNPRTTPSYPSSLSGYPNETFILQQCSVLAGDAYANAGYTLCSIDGGWDSSTTDDYGRIVQNSTLFDDMASLASTLHDMGLLLGIYSQPNVPCDATNKTIYGTDILIGSTFDGSEDTSGNCYFNYSNPDTQTWHDTQIALWANWGVDMIKLDYITPGSQIGDSGEPSNTSAAAIAYHQAIINSGRQIRLDLSANVCRNSPYLGLWEANADSIRVAVDINAAGSSKFLGSMWKVQGTIEQYRQYINQVLEANTAMVVYPDLDNMFIGNGENVTGITDGQRITIASHWIGASANLILGSDMTSIDDLGLQLITSASSISAAEFCATYPMQPRNPGTGSNQAMQLQAWLSGPDGDGNAYVLLTNLGENEGRGGYDTVGTGNLTVTVSLADLGLDGSSYAVTDVWNGTVTTVESGGSLSAVLDDGNSQFLQLTPA</sequence>
<dbReference type="OMA" id="INNYGHE"/>
<keyword evidence="4 7" id="KW-0732">Signal</keyword>
<dbReference type="InParanoid" id="W3WJ49"/>
<dbReference type="InterPro" id="IPR017853">
    <property type="entry name" value="GH"/>
</dbReference>
<dbReference type="OrthoDB" id="5795902at2759"/>
<evidence type="ECO:0000256" key="6">
    <source>
        <dbReference type="ARBA" id="ARBA00023295"/>
    </source>
</evidence>
<dbReference type="Pfam" id="PF17801">
    <property type="entry name" value="Melibiase_C"/>
    <property type="match status" value="1"/>
</dbReference>
<proteinExistence type="inferred from homology"/>
<evidence type="ECO:0000313" key="10">
    <source>
        <dbReference type="Proteomes" id="UP000030651"/>
    </source>
</evidence>
<keyword evidence="6" id="KW-0326">Glycosidase</keyword>
<name>W3WJ49_PESFW</name>
<evidence type="ECO:0000256" key="1">
    <source>
        <dbReference type="ARBA" id="ARBA00001255"/>
    </source>
</evidence>
<dbReference type="GO" id="GO:0004557">
    <property type="term" value="F:alpha-galactosidase activity"/>
    <property type="evidence" value="ECO:0007669"/>
    <property type="project" value="UniProtKB-EC"/>
</dbReference>
<dbReference type="GO" id="GO:0005975">
    <property type="term" value="P:carbohydrate metabolic process"/>
    <property type="evidence" value="ECO:0007669"/>
    <property type="project" value="InterPro"/>
</dbReference>
<gene>
    <name evidence="9" type="ORF">PFICI_13821</name>
</gene>
<dbReference type="Gene3D" id="2.60.40.1180">
    <property type="entry name" value="Golgi alpha-mannosidase II"/>
    <property type="match status" value="1"/>
</dbReference>
<dbReference type="STRING" id="1229662.W3WJ49"/>
<dbReference type="EMBL" id="KI912120">
    <property type="protein sequence ID" value="ETS73955.1"/>
    <property type="molecule type" value="Genomic_DNA"/>
</dbReference>
<evidence type="ECO:0000259" key="8">
    <source>
        <dbReference type="Pfam" id="PF17801"/>
    </source>
</evidence>
<dbReference type="HOGENOM" id="CLU_031988_0_0_1"/>
<dbReference type="KEGG" id="pfy:PFICI_13821"/>
<keyword evidence="10" id="KW-1185">Reference proteome</keyword>
<feature type="domain" description="Alpha galactosidase C-terminal" evidence="8">
    <location>
        <begin position="408"/>
        <end position="483"/>
    </location>
</feature>
<keyword evidence="5" id="KW-0378">Hydrolase</keyword>
<evidence type="ECO:0000256" key="4">
    <source>
        <dbReference type="ARBA" id="ARBA00022729"/>
    </source>
</evidence>
<evidence type="ECO:0000256" key="2">
    <source>
        <dbReference type="ARBA" id="ARBA00009743"/>
    </source>
</evidence>
<dbReference type="InterPro" id="IPR002241">
    <property type="entry name" value="Glyco_hydro_27"/>
</dbReference>
<dbReference type="Pfam" id="PF16499">
    <property type="entry name" value="Melibiase_2"/>
    <property type="match status" value="1"/>
</dbReference>
<accession>W3WJ49</accession>
<dbReference type="PANTHER" id="PTHR11452">
    <property type="entry name" value="ALPHA-GALACTOSIDASE/ALPHA-N-ACETYLGALACTOSAMINIDASE"/>
    <property type="match status" value="1"/>
</dbReference>
<evidence type="ECO:0000313" key="9">
    <source>
        <dbReference type="EMBL" id="ETS73955.1"/>
    </source>
</evidence>
<protein>
    <recommendedName>
        <fullName evidence="3">alpha-galactosidase</fullName>
        <ecNumber evidence="3">3.2.1.22</ecNumber>
    </recommendedName>
</protein>
<dbReference type="InterPro" id="IPR013785">
    <property type="entry name" value="Aldolase_TIM"/>
</dbReference>
<feature type="signal peptide" evidence="7">
    <location>
        <begin position="1"/>
        <end position="16"/>
    </location>
</feature>
<evidence type="ECO:0000256" key="3">
    <source>
        <dbReference type="ARBA" id="ARBA00012755"/>
    </source>
</evidence>
<evidence type="ECO:0000256" key="5">
    <source>
        <dbReference type="ARBA" id="ARBA00022801"/>
    </source>
</evidence>
<dbReference type="eggNOG" id="KOG2366">
    <property type="taxonomic scope" value="Eukaryota"/>
</dbReference>
<dbReference type="InterPro" id="IPR041233">
    <property type="entry name" value="Melibiase_C"/>
</dbReference>
<evidence type="ECO:0000256" key="7">
    <source>
        <dbReference type="SAM" id="SignalP"/>
    </source>
</evidence>
<dbReference type="RefSeq" id="XP_007840593.1">
    <property type="nucleotide sequence ID" value="XM_007842402.1"/>
</dbReference>
<feature type="chain" id="PRO_5004834693" description="alpha-galactosidase" evidence="7">
    <location>
        <begin position="17"/>
        <end position="496"/>
    </location>
</feature>
<dbReference type="PANTHER" id="PTHR11452:SF33">
    <property type="entry name" value="ALPHA-GALACTOSIDASE 2"/>
    <property type="match status" value="1"/>
</dbReference>
<dbReference type="GeneID" id="19278834"/>